<dbReference type="Pfam" id="PF00143">
    <property type="entry name" value="Interferon"/>
    <property type="match status" value="1"/>
</dbReference>
<reference evidence="10" key="1">
    <citation type="journal article" date="2018" name="Dev. Comp. Immunol.">
        <title>Identification of four type I IFNs from Japanese eel with differential expression properties and Mx promoter inducibility.</title>
        <authorList>
            <person name="Huang B."/>
            <person name="Wang Z.X."/>
            <person name="Liang Y."/>
            <person name="Zhai S.W."/>
            <person name="Huang W.S."/>
            <person name="Nie P."/>
        </authorList>
    </citation>
    <scope>NUCLEOTIDE SEQUENCE</scope>
</reference>
<dbReference type="PANTHER" id="PTHR11691">
    <property type="entry name" value="TYPE I INTERFERON"/>
    <property type="match status" value="1"/>
</dbReference>
<dbReference type="AlphaFoldDB" id="A0A3G3LQ56"/>
<organism evidence="10">
    <name type="scientific">Anguilla japonica</name>
    <name type="common">Japanese eel</name>
    <dbReference type="NCBI Taxonomy" id="7937"/>
    <lineage>
        <taxon>Eukaryota</taxon>
        <taxon>Metazoa</taxon>
        <taxon>Chordata</taxon>
        <taxon>Craniata</taxon>
        <taxon>Vertebrata</taxon>
        <taxon>Euteleostomi</taxon>
        <taxon>Actinopterygii</taxon>
        <taxon>Neopterygii</taxon>
        <taxon>Teleostei</taxon>
        <taxon>Anguilliformes</taxon>
        <taxon>Anguillidae</taxon>
        <taxon>Anguilla</taxon>
    </lineage>
</organism>
<accession>A0A3G3LQ56</accession>
<evidence type="ECO:0000313" key="10">
    <source>
        <dbReference type="EMBL" id="AYQ96195.1"/>
    </source>
</evidence>
<keyword evidence="6 8" id="KW-0051">Antiviral defense</keyword>
<dbReference type="Gene3D" id="1.20.1250.10">
    <property type="match status" value="1"/>
</dbReference>
<feature type="signal peptide" evidence="9">
    <location>
        <begin position="1"/>
        <end position="21"/>
    </location>
</feature>
<dbReference type="PROSITE" id="PS00252">
    <property type="entry name" value="INTERFERON_A_B_D"/>
    <property type="match status" value="1"/>
</dbReference>
<feature type="chain" id="PRO_5017962408" evidence="9">
    <location>
        <begin position="22"/>
        <end position="181"/>
    </location>
</feature>
<evidence type="ECO:0000256" key="8">
    <source>
        <dbReference type="RuleBase" id="RU000436"/>
    </source>
</evidence>
<keyword evidence="5 9" id="KW-0732">Signal</keyword>
<evidence type="ECO:0000256" key="1">
    <source>
        <dbReference type="ARBA" id="ARBA00004613"/>
    </source>
</evidence>
<keyword evidence="7" id="KW-1015">Disulfide bond</keyword>
<dbReference type="GO" id="GO:0051607">
    <property type="term" value="P:defense response to virus"/>
    <property type="evidence" value="ECO:0007669"/>
    <property type="project" value="UniProtKB-KW"/>
</dbReference>
<dbReference type="PRINTS" id="PR00266">
    <property type="entry name" value="INTERFERONAB"/>
</dbReference>
<protein>
    <submittedName>
        <fullName evidence="10">IFN3</fullName>
    </submittedName>
</protein>
<sequence>MCTLKFWSICAFLLLSDHSFSMKCKQHILRDRNAQCIRLLTDMGGDFPVKCLKENVKLMFPKGVYDITSKSQDHDIAAVAYDALRDVVKIFNNSLVSTSWDPEKLGLFKHKLSLQIENLEQCVRGEMTFSGDGSFKEDNGRLKSYFERLTTFLKEKGQSACAWEVVRKEVSYNLKKLQEFL</sequence>
<comment type="subcellular location">
    <subcellularLocation>
        <location evidence="1">Secreted</location>
    </subcellularLocation>
</comment>
<proteinExistence type="evidence at transcript level"/>
<evidence type="ECO:0000256" key="7">
    <source>
        <dbReference type="ARBA" id="ARBA00023157"/>
    </source>
</evidence>
<dbReference type="InterPro" id="IPR000471">
    <property type="entry name" value="Interferon_alpha/beta/delta"/>
</dbReference>
<evidence type="ECO:0000256" key="2">
    <source>
        <dbReference type="ARBA" id="ARBA00011033"/>
    </source>
</evidence>
<evidence type="ECO:0000256" key="3">
    <source>
        <dbReference type="ARBA" id="ARBA00022514"/>
    </source>
</evidence>
<keyword evidence="3 8" id="KW-0202">Cytokine</keyword>
<evidence type="ECO:0000256" key="9">
    <source>
        <dbReference type="SAM" id="SignalP"/>
    </source>
</evidence>
<comment type="similarity">
    <text evidence="2 8">Belongs to the alpha/beta interferon family.</text>
</comment>
<dbReference type="InterPro" id="IPR009079">
    <property type="entry name" value="4_helix_cytokine-like_core"/>
</dbReference>
<evidence type="ECO:0000256" key="4">
    <source>
        <dbReference type="ARBA" id="ARBA00022525"/>
    </source>
</evidence>
<dbReference type="EMBL" id="MH822131">
    <property type="protein sequence ID" value="AYQ96195.1"/>
    <property type="molecule type" value="mRNA"/>
</dbReference>
<dbReference type="SMART" id="SM00076">
    <property type="entry name" value="IFabd"/>
    <property type="match status" value="1"/>
</dbReference>
<keyword evidence="4" id="KW-0964">Secreted</keyword>
<dbReference type="GO" id="GO:0005615">
    <property type="term" value="C:extracellular space"/>
    <property type="evidence" value="ECO:0007669"/>
    <property type="project" value="UniProtKB-KW"/>
</dbReference>
<dbReference type="PANTHER" id="PTHR11691:SF73">
    <property type="entry name" value="INTERFERON BETA"/>
    <property type="match status" value="1"/>
</dbReference>
<dbReference type="GO" id="GO:0005125">
    <property type="term" value="F:cytokine activity"/>
    <property type="evidence" value="ECO:0007669"/>
    <property type="project" value="UniProtKB-KW"/>
</dbReference>
<dbReference type="GO" id="GO:0005126">
    <property type="term" value="F:cytokine receptor binding"/>
    <property type="evidence" value="ECO:0007669"/>
    <property type="project" value="InterPro"/>
</dbReference>
<dbReference type="SUPFAM" id="SSF47266">
    <property type="entry name" value="4-helical cytokines"/>
    <property type="match status" value="1"/>
</dbReference>
<dbReference type="GO" id="GO:0006955">
    <property type="term" value="P:immune response"/>
    <property type="evidence" value="ECO:0007669"/>
    <property type="project" value="UniProtKB-ARBA"/>
</dbReference>
<name>A0A3G3LQ56_ANGJA</name>
<evidence type="ECO:0000256" key="5">
    <source>
        <dbReference type="ARBA" id="ARBA00022729"/>
    </source>
</evidence>
<evidence type="ECO:0000256" key="6">
    <source>
        <dbReference type="ARBA" id="ARBA00023118"/>
    </source>
</evidence>